<dbReference type="EMBL" id="JANCYU010000033">
    <property type="protein sequence ID" value="KAK4525757.1"/>
    <property type="molecule type" value="Genomic_DNA"/>
</dbReference>
<organism evidence="2 3">
    <name type="scientific">Galdieria yellowstonensis</name>
    <dbReference type="NCBI Taxonomy" id="3028027"/>
    <lineage>
        <taxon>Eukaryota</taxon>
        <taxon>Rhodophyta</taxon>
        <taxon>Bangiophyceae</taxon>
        <taxon>Galdieriales</taxon>
        <taxon>Galdieriaceae</taxon>
        <taxon>Galdieria</taxon>
    </lineage>
</organism>
<dbReference type="AlphaFoldDB" id="A0AAV9IEE4"/>
<sequence length="297" mass="34616">MFGIYRLVSSLSSLWWRWWLWFLATIIFVCLIQPPRSNEFSSNTQRQLVKDNQSPVFRCQGSHSPHFVLFFTIWKRLALTQLVIQHHALLQNYFPGTISLWLVGSQGNASRQLGSNLSRVYYTECPNYPISDKHNCGLQRLGQSSLASNIDGVIIIGSDDFCEHGLFDLYRLYYCSRSFPQIHFMGLKDYVLLDMKTMQLKRLYFCEYNPISSYFGVGRFLSKSLLEAMNWTLWEDGLYQGLDQSMTRKLWYHFPFMDKVSLAISPKEHDLVVLDVKSEESDAIQQKQSFLLYGACQ</sequence>
<keyword evidence="1" id="KW-0472">Membrane</keyword>
<name>A0AAV9IEE4_9RHOD</name>
<proteinExistence type="predicted"/>
<comment type="caution">
    <text evidence="2">The sequence shown here is derived from an EMBL/GenBank/DDBJ whole genome shotgun (WGS) entry which is preliminary data.</text>
</comment>
<accession>A0AAV9IEE4</accession>
<gene>
    <name evidence="2" type="ORF">GAYE_SCF16G3666</name>
</gene>
<evidence type="ECO:0000256" key="1">
    <source>
        <dbReference type="SAM" id="Phobius"/>
    </source>
</evidence>
<dbReference type="Proteomes" id="UP001300502">
    <property type="component" value="Unassembled WGS sequence"/>
</dbReference>
<evidence type="ECO:0000313" key="2">
    <source>
        <dbReference type="EMBL" id="KAK4525757.1"/>
    </source>
</evidence>
<keyword evidence="1" id="KW-0812">Transmembrane</keyword>
<reference evidence="2 3" key="1">
    <citation type="submission" date="2022-07" db="EMBL/GenBank/DDBJ databases">
        <title>Genome-wide signatures of adaptation to extreme environments.</title>
        <authorList>
            <person name="Cho C.H."/>
            <person name="Yoon H.S."/>
        </authorList>
    </citation>
    <scope>NUCLEOTIDE SEQUENCE [LARGE SCALE GENOMIC DNA]</scope>
    <source>
        <strain evidence="2 3">108.79 E11</strain>
    </source>
</reference>
<keyword evidence="3" id="KW-1185">Reference proteome</keyword>
<evidence type="ECO:0000313" key="3">
    <source>
        <dbReference type="Proteomes" id="UP001300502"/>
    </source>
</evidence>
<feature type="transmembrane region" description="Helical" evidence="1">
    <location>
        <begin position="15"/>
        <end position="32"/>
    </location>
</feature>
<keyword evidence="1" id="KW-1133">Transmembrane helix</keyword>
<protein>
    <submittedName>
        <fullName evidence="2">Uncharacterized protein</fullName>
    </submittedName>
</protein>